<keyword evidence="9" id="KW-1185">Reference proteome</keyword>
<dbReference type="PROSITE" id="PS51762">
    <property type="entry name" value="GH16_2"/>
    <property type="match status" value="1"/>
</dbReference>
<name>A0A561QPD1_9HYPH</name>
<evidence type="ECO:0000256" key="2">
    <source>
        <dbReference type="ARBA" id="ARBA00022729"/>
    </source>
</evidence>
<dbReference type="InterPro" id="IPR008263">
    <property type="entry name" value="GH16_AS"/>
</dbReference>
<evidence type="ECO:0000256" key="6">
    <source>
        <dbReference type="SAM" id="SignalP"/>
    </source>
</evidence>
<evidence type="ECO:0000256" key="5">
    <source>
        <dbReference type="PIRSR" id="PIRSR608264-1"/>
    </source>
</evidence>
<keyword evidence="4" id="KW-0326">Glycosidase</keyword>
<dbReference type="GO" id="GO:0004553">
    <property type="term" value="F:hydrolase activity, hydrolyzing O-glycosyl compounds"/>
    <property type="evidence" value="ECO:0007669"/>
    <property type="project" value="InterPro"/>
</dbReference>
<feature type="domain" description="GH16" evidence="7">
    <location>
        <begin position="29"/>
        <end position="259"/>
    </location>
</feature>
<dbReference type="SUPFAM" id="SSF49899">
    <property type="entry name" value="Concanavalin A-like lectins/glucanases"/>
    <property type="match status" value="1"/>
</dbReference>
<keyword evidence="3" id="KW-0378">Hydrolase</keyword>
<dbReference type="GO" id="GO:0005975">
    <property type="term" value="P:carbohydrate metabolic process"/>
    <property type="evidence" value="ECO:0007669"/>
    <property type="project" value="InterPro"/>
</dbReference>
<dbReference type="RefSeq" id="WP_145639878.1">
    <property type="nucleotide sequence ID" value="NZ_VIWP01000005.1"/>
</dbReference>
<reference evidence="8 9" key="1">
    <citation type="submission" date="2019-06" db="EMBL/GenBank/DDBJ databases">
        <title>Sorghum-associated microbial communities from plants grown in Nebraska, USA.</title>
        <authorList>
            <person name="Schachtman D."/>
        </authorList>
    </citation>
    <scope>NUCLEOTIDE SEQUENCE [LARGE SCALE GENOMIC DNA]</scope>
    <source>
        <strain evidence="8 9">1225</strain>
    </source>
</reference>
<dbReference type="InterPro" id="IPR050546">
    <property type="entry name" value="Glycosyl_Hydrlase_16"/>
</dbReference>
<organism evidence="8 9">
    <name type="scientific">Neorhizobium alkalisoli</name>
    <dbReference type="NCBI Taxonomy" id="528178"/>
    <lineage>
        <taxon>Bacteria</taxon>
        <taxon>Pseudomonadati</taxon>
        <taxon>Pseudomonadota</taxon>
        <taxon>Alphaproteobacteria</taxon>
        <taxon>Hyphomicrobiales</taxon>
        <taxon>Rhizobiaceae</taxon>
        <taxon>Rhizobium/Agrobacterium group</taxon>
        <taxon>Neorhizobium</taxon>
    </lineage>
</organism>
<sequence>MTAIARHIQLTCQVTLAAFALVATTLQVQAQDKTPGPDGATGKSFVENFDSLDRSFWFVSDGWNNGAHQNCTWSQKQVRAEGGNLQLTLEQRQTKDRQYVCGEIQTKQRFGYGTYEVRMKAAEGTGLNSAFFSYIGPTDKKPWDEIDFEVLGKNADNVQVNQYIDGKGKNEKVIPVAGGADKGFNDYAFIWEPDRLRYFVNGKMVQDVTDKTKIPTNAQKIFLSLWGTDTLKGWMGTFAYSAPTTMSIDRIAYTALGEECRFPQSVLCTLD</sequence>
<keyword evidence="2 6" id="KW-0732">Signal</keyword>
<dbReference type="InterPro" id="IPR008264">
    <property type="entry name" value="Beta_glucanase"/>
</dbReference>
<evidence type="ECO:0000259" key="7">
    <source>
        <dbReference type="PROSITE" id="PS51762"/>
    </source>
</evidence>
<feature type="chain" id="PRO_5021912864" evidence="6">
    <location>
        <begin position="31"/>
        <end position="271"/>
    </location>
</feature>
<evidence type="ECO:0000313" key="8">
    <source>
        <dbReference type="EMBL" id="TWF52238.1"/>
    </source>
</evidence>
<dbReference type="PRINTS" id="PR00737">
    <property type="entry name" value="GLHYDRLASE16"/>
</dbReference>
<dbReference type="Gene3D" id="2.60.120.200">
    <property type="match status" value="1"/>
</dbReference>
<dbReference type="InterPro" id="IPR000757">
    <property type="entry name" value="Beta-glucanase-like"/>
</dbReference>
<evidence type="ECO:0000313" key="9">
    <source>
        <dbReference type="Proteomes" id="UP000320653"/>
    </source>
</evidence>
<dbReference type="OrthoDB" id="9809583at2"/>
<protein>
    <submittedName>
        <fullName evidence="8">Endo-1,3(4)-beta-glucanase</fullName>
    </submittedName>
</protein>
<dbReference type="InterPro" id="IPR013320">
    <property type="entry name" value="ConA-like_dom_sf"/>
</dbReference>
<dbReference type="PROSITE" id="PS01034">
    <property type="entry name" value="GH16_1"/>
    <property type="match status" value="1"/>
</dbReference>
<comment type="similarity">
    <text evidence="1">Belongs to the glycosyl hydrolase 16 family.</text>
</comment>
<dbReference type="AlphaFoldDB" id="A0A561QPD1"/>
<feature type="active site" description="Proton donor" evidence="5">
    <location>
        <position position="149"/>
    </location>
</feature>
<accession>A0A561QPD1</accession>
<dbReference type="EMBL" id="VIWP01000005">
    <property type="protein sequence ID" value="TWF52238.1"/>
    <property type="molecule type" value="Genomic_DNA"/>
</dbReference>
<evidence type="ECO:0000256" key="4">
    <source>
        <dbReference type="ARBA" id="ARBA00023295"/>
    </source>
</evidence>
<dbReference type="Pfam" id="PF00722">
    <property type="entry name" value="Glyco_hydro_16"/>
    <property type="match status" value="1"/>
</dbReference>
<dbReference type="PANTHER" id="PTHR10963">
    <property type="entry name" value="GLYCOSYL HYDROLASE-RELATED"/>
    <property type="match status" value="1"/>
</dbReference>
<feature type="signal peptide" evidence="6">
    <location>
        <begin position="1"/>
        <end position="30"/>
    </location>
</feature>
<dbReference type="PANTHER" id="PTHR10963:SF55">
    <property type="entry name" value="GLYCOSIDE HYDROLASE FAMILY 16 PROTEIN"/>
    <property type="match status" value="1"/>
</dbReference>
<comment type="caution">
    <text evidence="8">The sequence shown here is derived from an EMBL/GenBank/DDBJ whole genome shotgun (WGS) entry which is preliminary data.</text>
</comment>
<evidence type="ECO:0000256" key="1">
    <source>
        <dbReference type="ARBA" id="ARBA00006865"/>
    </source>
</evidence>
<proteinExistence type="inferred from homology"/>
<gene>
    <name evidence="8" type="ORF">FHW37_105337</name>
</gene>
<dbReference type="Proteomes" id="UP000320653">
    <property type="component" value="Unassembled WGS sequence"/>
</dbReference>
<dbReference type="CDD" id="cd02175">
    <property type="entry name" value="GH16_lichenase"/>
    <property type="match status" value="1"/>
</dbReference>
<evidence type="ECO:0000256" key="3">
    <source>
        <dbReference type="ARBA" id="ARBA00022801"/>
    </source>
</evidence>
<feature type="active site" description="Nucleophile" evidence="5">
    <location>
        <position position="145"/>
    </location>
</feature>